<dbReference type="Gene3D" id="2.60.90.10">
    <property type="entry name" value="Adenovirus pIV-related, attachment domain"/>
    <property type="match status" value="1"/>
</dbReference>
<reference evidence="13 14" key="1">
    <citation type="submission" date="2017-08" db="EMBL/GenBank/DDBJ databases">
        <title>Genomic and phylogenetic analysis of a novel adenovirus found in polar bear (Ursus maritimus).</title>
        <authorList>
            <person name="Boszormenyi K.P."/>
            <person name="Podgorski I.I."/>
            <person name="Sos E."/>
            <person name="Harrach B."/>
        </authorList>
    </citation>
    <scope>NUCLEOTIDE SEQUENCE [LARGE SCALE GENOMIC DNA]</scope>
    <source>
        <strain evidence="13">BK35</strain>
    </source>
</reference>
<proteinExistence type="inferred from homology"/>
<evidence type="ECO:0000256" key="8">
    <source>
        <dbReference type="ARBA" id="ARBA00022844"/>
    </source>
</evidence>
<evidence type="ECO:0000256" key="3">
    <source>
        <dbReference type="ARBA" id="ARBA00006685"/>
    </source>
</evidence>
<comment type="similarity">
    <text evidence="3">Belongs to the adenoviridae fiber family.</text>
</comment>
<keyword evidence="11" id="KW-1160">Virus entry into host cell</keyword>
<evidence type="ECO:0000256" key="11">
    <source>
        <dbReference type="ARBA" id="ARBA00023296"/>
    </source>
</evidence>
<dbReference type="KEGG" id="vg:41702259"/>
<evidence type="ECO:0000256" key="6">
    <source>
        <dbReference type="ARBA" id="ARBA00022581"/>
    </source>
</evidence>
<dbReference type="SUPFAM" id="SSF51225">
    <property type="entry name" value="Fibre shaft of virus attachment proteins"/>
    <property type="match status" value="3"/>
</dbReference>
<evidence type="ECO:0000256" key="7">
    <source>
        <dbReference type="ARBA" id="ARBA00022804"/>
    </source>
</evidence>
<evidence type="ECO:0000259" key="12">
    <source>
        <dbReference type="Pfam" id="PF00541"/>
    </source>
</evidence>
<keyword evidence="6" id="KW-0945">Host-virus interaction</keyword>
<dbReference type="GO" id="GO:0042025">
    <property type="term" value="C:host cell nucleus"/>
    <property type="evidence" value="ECO:0007669"/>
    <property type="project" value="UniProtKB-SubCell"/>
</dbReference>
<dbReference type="PRINTS" id="PR00307">
    <property type="entry name" value="ADENOVSFIBRE"/>
</dbReference>
<accession>A0A345S516</accession>
<keyword evidence="5" id="KW-1048">Host nucleus</keyword>
<dbReference type="RefSeq" id="YP_009553575.1">
    <property type="nucleotide sequence ID" value="NC_040811.1"/>
</dbReference>
<dbReference type="Proteomes" id="UP000289830">
    <property type="component" value="Segment"/>
</dbReference>
<keyword evidence="8" id="KW-0946">Virion</keyword>
<dbReference type="InterPro" id="IPR009013">
    <property type="entry name" value="Attachment_protein_shaft_sf"/>
</dbReference>
<organism evidence="13 14">
    <name type="scientific">Polar bear adenovirus 1</name>
    <dbReference type="NCBI Taxonomy" id="2250215"/>
    <lineage>
        <taxon>Viruses</taxon>
        <taxon>Varidnaviria</taxon>
        <taxon>Bamfordvirae</taxon>
        <taxon>Preplasmiviricota</taxon>
        <taxon>Polisuviricotina</taxon>
        <taxon>Pharingeaviricetes</taxon>
        <taxon>Rowavirales</taxon>
        <taxon>Adenoviridae</taxon>
        <taxon>Mastadenovirus</taxon>
        <taxon>Mastadenovirus ursi</taxon>
        <taxon>Polar bear mastadenovirus A</taxon>
    </lineage>
</organism>
<evidence type="ECO:0000313" key="14">
    <source>
        <dbReference type="Proteomes" id="UP000289830"/>
    </source>
</evidence>
<dbReference type="InterPro" id="IPR000939">
    <property type="entry name" value="Adenobir_fibre_prot_rpt/shaft"/>
</dbReference>
<keyword evidence="9" id="KW-0426">Late protein</keyword>
<keyword evidence="10" id="KW-1233">Viral attachment to host adhesion receptor</keyword>
<keyword evidence="14" id="KW-1185">Reference proteome</keyword>
<evidence type="ECO:0000256" key="1">
    <source>
        <dbReference type="ARBA" id="ARBA00004147"/>
    </source>
</evidence>
<dbReference type="SUPFAM" id="SSF49835">
    <property type="entry name" value="Virus attachment protein globular domain"/>
    <property type="match status" value="1"/>
</dbReference>
<dbReference type="GeneID" id="41702259"/>
<evidence type="ECO:0000256" key="2">
    <source>
        <dbReference type="ARBA" id="ARBA00004328"/>
    </source>
</evidence>
<dbReference type="Pfam" id="PF00608">
    <property type="entry name" value="Adeno_shaft"/>
    <property type="match status" value="6"/>
</dbReference>
<evidence type="ECO:0000256" key="10">
    <source>
        <dbReference type="ARBA" id="ARBA00023165"/>
    </source>
</evidence>
<feature type="domain" description="Adenoviral fibre protein knob" evidence="12">
    <location>
        <begin position="372"/>
        <end position="550"/>
    </location>
</feature>
<name>A0A345S516_9ADEN</name>
<evidence type="ECO:0000256" key="4">
    <source>
        <dbReference type="ARBA" id="ARBA00022561"/>
    </source>
</evidence>
<evidence type="ECO:0000256" key="5">
    <source>
        <dbReference type="ARBA" id="ARBA00022562"/>
    </source>
</evidence>
<dbReference type="Pfam" id="PF00541">
    <property type="entry name" value="Adeno_knob"/>
    <property type="match status" value="1"/>
</dbReference>
<dbReference type="InterPro" id="IPR000931">
    <property type="entry name" value="Adeno_fibre"/>
</dbReference>
<keyword evidence="7" id="KW-1161">Viral attachment to host cell</keyword>
<comment type="subcellular location">
    <subcellularLocation>
        <location evidence="1">Host nucleus</location>
    </subcellularLocation>
    <subcellularLocation>
        <location evidence="2">Virion</location>
    </subcellularLocation>
</comment>
<evidence type="ECO:0000256" key="9">
    <source>
        <dbReference type="ARBA" id="ARBA00022921"/>
    </source>
</evidence>
<evidence type="ECO:0000313" key="13">
    <source>
        <dbReference type="EMBL" id="AXI68669.1"/>
    </source>
</evidence>
<dbReference type="EMBL" id="MF773580">
    <property type="protein sequence ID" value="AXI68669.1"/>
    <property type="molecule type" value="Genomic_DNA"/>
</dbReference>
<dbReference type="GO" id="GO:0098671">
    <property type="term" value="P:adhesion receptor-mediated virion attachment to host cell"/>
    <property type="evidence" value="ECO:0007669"/>
    <property type="project" value="UniProtKB-KW"/>
</dbReference>
<dbReference type="Gene3D" id="2.10.25.20">
    <property type="entry name" value="reovirus attachment protein sigma1, domain 1"/>
    <property type="match status" value="1"/>
</dbReference>
<dbReference type="GO" id="GO:0046718">
    <property type="term" value="P:symbiont entry into host cell"/>
    <property type="evidence" value="ECO:0007669"/>
    <property type="project" value="UniProtKB-KW"/>
</dbReference>
<sequence length="552" mass="59312">MKRAGVDFNPVYPYKYRKTEITSPAFFDSRGFKESPPGFLKLSTIAPLAFTDNGELTVAIGSGIAISRDGKLERESTFVTPPLSVADDTITLDLGPGLETNVNSALIPKITDPLALKEEGITLNVNEPLQVRDSKLSITTSNPITCTDSSLTLSFAKPLKLEDAALGVGAAPPLNITDEGALGLSIDSPLEVGNRGLSVRTSDPLTVSEEGISLKTISPITVTKDGVTVTAKEPLHVTEDGLALSAASPLHVHNKHLALKLSEPFRVVENGLAMTLGQGLKLVNGALTMQLDDSLNISALGLGINTHAPITVGVDGVSCALGVGLGVDSDAICIKTQPPLDKTADGVYLNTGKGMVVKDGKLTVDPVLYPPFQTVWTGTDVELNVTDSKQEPYGTFFLLLNRSGALVHGLVAFQCNRLDDSSTPVISVNITFDERGNIIENRGNFTGSLRLKTDDASLQDAFNPRKFLPAKNMYTSRTSYRNFCVMRSYLEETTKEGNVLLVNHRPTTLRIYFNLDSEGKPEYNLQFKWGPLSPVVLPCNLSPTSFSYIGED</sequence>
<dbReference type="Gene3D" id="6.20.10.20">
    <property type="match status" value="2"/>
</dbReference>
<dbReference type="GO" id="GO:0007155">
    <property type="term" value="P:cell adhesion"/>
    <property type="evidence" value="ECO:0007669"/>
    <property type="project" value="InterPro"/>
</dbReference>
<dbReference type="InterPro" id="IPR008982">
    <property type="entry name" value="Adenovirus_pIV-like_att"/>
</dbReference>
<keyword evidence="4" id="KW-0167">Capsid protein</keyword>
<protein>
    <submittedName>
        <fullName evidence="13">Fiber</fullName>
    </submittedName>
</protein>
<dbReference type="InterPro" id="IPR000978">
    <property type="entry name" value="Adeno_fibre_knob"/>
</dbReference>
<dbReference type="GO" id="GO:0019028">
    <property type="term" value="C:viral capsid"/>
    <property type="evidence" value="ECO:0007669"/>
    <property type="project" value="UniProtKB-KW"/>
</dbReference>